<protein>
    <recommendedName>
        <fullName evidence="4">HlyD family secretion protein</fullName>
    </recommendedName>
</protein>
<keyword evidence="1" id="KW-0472">Membrane</keyword>
<reference evidence="2 3" key="1">
    <citation type="submission" date="2016-10" db="EMBL/GenBank/DDBJ databases">
        <title>Complete Genome Sequence of Peptococcaceae strain DCMF.</title>
        <authorList>
            <person name="Edwards R.J."/>
            <person name="Holland S.I."/>
            <person name="Deshpande N.P."/>
            <person name="Wong Y.K."/>
            <person name="Ertan H."/>
            <person name="Manefield M."/>
            <person name="Russell T.L."/>
            <person name="Lee M.J."/>
        </authorList>
    </citation>
    <scope>NUCLEOTIDE SEQUENCE [LARGE SCALE GENOMIC DNA]</scope>
    <source>
        <strain evidence="2 3">DCMF</strain>
    </source>
</reference>
<dbReference type="KEGG" id="fwa:DCMF_03225"/>
<proteinExistence type="predicted"/>
<keyword evidence="1" id="KW-0812">Transmembrane</keyword>
<keyword evidence="1" id="KW-1133">Transmembrane helix</keyword>
<feature type="transmembrane region" description="Helical" evidence="1">
    <location>
        <begin position="30"/>
        <end position="51"/>
    </location>
</feature>
<sequence>MENGIFRKSSLERISSPEQLNDYVKITNPGIWIVLLGLFSLLIAAGIWAYFGTIPETVQLSGVAFSDKEEVETVYFYMPMSVSKRLSKGMKVQVSPDYAPRAEYGYIFGVVQSIGEKPVTEADLMNTFGNIQYVQEIMPQGNVVEGRVTLERAEGKLRWSNLKGETVAVTSGSYCNLLIVTKERKPYELLLN</sequence>
<keyword evidence="3" id="KW-1185">Reference proteome</keyword>
<dbReference type="RefSeq" id="WP_148133106.1">
    <property type="nucleotide sequence ID" value="NZ_CP017634.1"/>
</dbReference>
<evidence type="ECO:0000313" key="2">
    <source>
        <dbReference type="EMBL" id="ATW23936.1"/>
    </source>
</evidence>
<dbReference type="OrthoDB" id="1822314at2"/>
<dbReference type="Proteomes" id="UP000323521">
    <property type="component" value="Chromosome"/>
</dbReference>
<evidence type="ECO:0008006" key="4">
    <source>
        <dbReference type="Google" id="ProtNLM"/>
    </source>
</evidence>
<name>A0A3G1KND4_FORW1</name>
<dbReference type="AlphaFoldDB" id="A0A3G1KND4"/>
<organism evidence="2 3">
    <name type="scientific">Formimonas warabiya</name>
    <dbReference type="NCBI Taxonomy" id="1761012"/>
    <lineage>
        <taxon>Bacteria</taxon>
        <taxon>Bacillati</taxon>
        <taxon>Bacillota</taxon>
        <taxon>Clostridia</taxon>
        <taxon>Eubacteriales</taxon>
        <taxon>Peptococcaceae</taxon>
        <taxon>Candidatus Formimonas</taxon>
    </lineage>
</organism>
<dbReference type="EMBL" id="CP017634">
    <property type="protein sequence ID" value="ATW23936.1"/>
    <property type="molecule type" value="Genomic_DNA"/>
</dbReference>
<evidence type="ECO:0000256" key="1">
    <source>
        <dbReference type="SAM" id="Phobius"/>
    </source>
</evidence>
<gene>
    <name evidence="2" type="ORF">DCMF_03225</name>
</gene>
<evidence type="ECO:0000313" key="3">
    <source>
        <dbReference type="Proteomes" id="UP000323521"/>
    </source>
</evidence>
<accession>A0A3G1KND4</accession>